<keyword evidence="2" id="KW-1185">Reference proteome</keyword>
<dbReference type="EMBL" id="KT997876">
    <property type="protein sequence ID" value="ANS05763.1"/>
    <property type="molecule type" value="Genomic_DNA"/>
</dbReference>
<dbReference type="GeneID" id="76971350"/>
<reference evidence="1 2" key="1">
    <citation type="submission" date="2015-11" db="EMBL/GenBank/DDBJ databases">
        <title>Genomes of Abundant and Widespread Viruses from the Deep Ocean.</title>
        <authorList>
            <person name="Mizuno C.M."/>
            <person name="Ghai R."/>
            <person name="Saghai A."/>
            <person name="Lopez-Garcia P."/>
            <person name="Rodriguez-Valera F."/>
        </authorList>
    </citation>
    <scope>NUCLEOTIDE SEQUENCE [LARGE SCALE GENOMIC DNA]</scope>
</reference>
<dbReference type="KEGG" id="vg:76971350"/>
<protein>
    <submittedName>
        <fullName evidence="1">Uncharacterized protein</fullName>
    </submittedName>
</protein>
<dbReference type="Proteomes" id="UP000504848">
    <property type="component" value="Segment"/>
</dbReference>
<organism evidence="1 2">
    <name type="scientific">uncultured phage_Deep-GF0-KM16-C193</name>
    <dbReference type="NCBI Taxonomy" id="2740799"/>
    <lineage>
        <taxon>Viruses</taxon>
        <taxon>Duplodnaviria</taxon>
        <taxon>Heunggongvirae</taxon>
        <taxon>Uroviricota</taxon>
        <taxon>Caudoviricetes</taxon>
        <taxon>Autographivirales</taxon>
        <taxon>Stupnyavirus</taxon>
        <taxon>Stupnyavirus KM16C193</taxon>
    </lineage>
</organism>
<sequence>MLNKHQLQNAIKALDNFVYTDTEGVKDNHLKQLPLKSKKLFIKIVTKWNNKIKNGIGSP</sequence>
<name>A0A1B1IWQ5_9CAUD</name>
<evidence type="ECO:0000313" key="1">
    <source>
        <dbReference type="EMBL" id="ANS05763.1"/>
    </source>
</evidence>
<accession>A0A1B1IWQ5</accession>
<proteinExistence type="predicted"/>
<evidence type="ECO:0000313" key="2">
    <source>
        <dbReference type="Proteomes" id="UP000504848"/>
    </source>
</evidence>
<dbReference type="RefSeq" id="YP_009811060.1">
    <property type="nucleotide sequence ID" value="NC_048051.1"/>
</dbReference>